<sequence length="177" mass="20175">MLPPRRAWRPATVRLLHPHAQTEPCDLKYGTIPLRQAIRFIMSKLSGPALLKLVFFTGRALTIFSRLTVGLRDERARRPPSTKVLSSICNKENLLGNENEKIVGERFCLRIIRYMGSILHHFKIICSRHIKSPGRASRSTSSRRTWPTQRRRRSLAASDSHWAGVGGLKTIENKRIG</sequence>
<feature type="compositionally biased region" description="Low complexity" evidence="1">
    <location>
        <begin position="135"/>
        <end position="148"/>
    </location>
</feature>
<evidence type="ECO:0000313" key="3">
    <source>
        <dbReference type="Proteomes" id="UP000299102"/>
    </source>
</evidence>
<accession>A0A4C1WWZ8</accession>
<dbReference type="EMBL" id="BGZK01000680">
    <property type="protein sequence ID" value="GBP55881.1"/>
    <property type="molecule type" value="Genomic_DNA"/>
</dbReference>
<proteinExistence type="predicted"/>
<evidence type="ECO:0000256" key="1">
    <source>
        <dbReference type="SAM" id="MobiDB-lite"/>
    </source>
</evidence>
<reference evidence="2 3" key="1">
    <citation type="journal article" date="2019" name="Commun. Biol.">
        <title>The bagworm genome reveals a unique fibroin gene that provides high tensile strength.</title>
        <authorList>
            <person name="Kono N."/>
            <person name="Nakamura H."/>
            <person name="Ohtoshi R."/>
            <person name="Tomita M."/>
            <person name="Numata K."/>
            <person name="Arakawa K."/>
        </authorList>
    </citation>
    <scope>NUCLEOTIDE SEQUENCE [LARGE SCALE GENOMIC DNA]</scope>
</reference>
<keyword evidence="3" id="KW-1185">Reference proteome</keyword>
<organism evidence="2 3">
    <name type="scientific">Eumeta variegata</name>
    <name type="common">Bagworm moth</name>
    <name type="synonym">Eumeta japonica</name>
    <dbReference type="NCBI Taxonomy" id="151549"/>
    <lineage>
        <taxon>Eukaryota</taxon>
        <taxon>Metazoa</taxon>
        <taxon>Ecdysozoa</taxon>
        <taxon>Arthropoda</taxon>
        <taxon>Hexapoda</taxon>
        <taxon>Insecta</taxon>
        <taxon>Pterygota</taxon>
        <taxon>Neoptera</taxon>
        <taxon>Endopterygota</taxon>
        <taxon>Lepidoptera</taxon>
        <taxon>Glossata</taxon>
        <taxon>Ditrysia</taxon>
        <taxon>Tineoidea</taxon>
        <taxon>Psychidae</taxon>
        <taxon>Oiketicinae</taxon>
        <taxon>Eumeta</taxon>
    </lineage>
</organism>
<gene>
    <name evidence="2" type="ORF">EVAR_89707_1</name>
</gene>
<dbReference type="Proteomes" id="UP000299102">
    <property type="component" value="Unassembled WGS sequence"/>
</dbReference>
<evidence type="ECO:0000313" key="2">
    <source>
        <dbReference type="EMBL" id="GBP55881.1"/>
    </source>
</evidence>
<comment type="caution">
    <text evidence="2">The sequence shown here is derived from an EMBL/GenBank/DDBJ whole genome shotgun (WGS) entry which is preliminary data.</text>
</comment>
<protein>
    <submittedName>
        <fullName evidence="2">Uncharacterized protein</fullName>
    </submittedName>
</protein>
<dbReference type="AlphaFoldDB" id="A0A4C1WWZ8"/>
<name>A0A4C1WWZ8_EUMVA</name>
<feature type="region of interest" description="Disordered" evidence="1">
    <location>
        <begin position="133"/>
        <end position="160"/>
    </location>
</feature>